<keyword evidence="1" id="KW-0472">Membrane</keyword>
<keyword evidence="1" id="KW-1133">Transmembrane helix</keyword>
<dbReference type="EMBL" id="BMCG01000001">
    <property type="protein sequence ID" value="GGB99972.1"/>
    <property type="molecule type" value="Genomic_DNA"/>
</dbReference>
<evidence type="ECO:0000256" key="1">
    <source>
        <dbReference type="SAM" id="Phobius"/>
    </source>
</evidence>
<dbReference type="InterPro" id="IPR018638">
    <property type="entry name" value="DUF2061_membrane"/>
</dbReference>
<keyword evidence="4" id="KW-1185">Reference proteome</keyword>
<feature type="transmembrane region" description="Helical" evidence="1">
    <location>
        <begin position="20"/>
        <end position="49"/>
    </location>
</feature>
<dbReference type="RefSeq" id="WP_188394730.1">
    <property type="nucleotide sequence ID" value="NZ_BMCG01000001.1"/>
</dbReference>
<sequence length="77" mass="8181">MVTAARTVSQVGMHMSVAFVVMYAFTGSVALGGVAAVVEPICNVALLPLHDKAWDKIRARIESRRNTVSDGHAAQSL</sequence>
<dbReference type="Proteomes" id="UP000620266">
    <property type="component" value="Unassembled WGS sequence"/>
</dbReference>
<proteinExistence type="predicted"/>
<name>A0A8J2UJK1_9BURK</name>
<organism evidence="3 4">
    <name type="scientific">Oxalicibacterium flavum</name>
    <dbReference type="NCBI Taxonomy" id="179467"/>
    <lineage>
        <taxon>Bacteria</taxon>
        <taxon>Pseudomonadati</taxon>
        <taxon>Pseudomonadota</taxon>
        <taxon>Betaproteobacteria</taxon>
        <taxon>Burkholderiales</taxon>
        <taxon>Oxalobacteraceae</taxon>
        <taxon>Oxalicibacterium</taxon>
    </lineage>
</organism>
<gene>
    <name evidence="3" type="ORF">GCM10007205_06620</name>
</gene>
<reference evidence="3" key="1">
    <citation type="journal article" date="2014" name="Int. J. Syst. Evol. Microbiol.">
        <title>Complete genome sequence of Corynebacterium casei LMG S-19264T (=DSM 44701T), isolated from a smear-ripened cheese.</title>
        <authorList>
            <consortium name="US DOE Joint Genome Institute (JGI-PGF)"/>
            <person name="Walter F."/>
            <person name="Albersmeier A."/>
            <person name="Kalinowski J."/>
            <person name="Ruckert C."/>
        </authorList>
    </citation>
    <scope>NUCLEOTIDE SEQUENCE</scope>
    <source>
        <strain evidence="3">CCM 7086</strain>
    </source>
</reference>
<evidence type="ECO:0000313" key="3">
    <source>
        <dbReference type="EMBL" id="GGB99972.1"/>
    </source>
</evidence>
<comment type="caution">
    <text evidence="3">The sequence shown here is derived from an EMBL/GenBank/DDBJ whole genome shotgun (WGS) entry which is preliminary data.</text>
</comment>
<accession>A0A8J2UJK1</accession>
<reference evidence="3" key="2">
    <citation type="submission" date="2020-09" db="EMBL/GenBank/DDBJ databases">
        <authorList>
            <person name="Sun Q."/>
            <person name="Sedlacek I."/>
        </authorList>
    </citation>
    <scope>NUCLEOTIDE SEQUENCE</scope>
    <source>
        <strain evidence="3">CCM 7086</strain>
    </source>
</reference>
<evidence type="ECO:0000259" key="2">
    <source>
        <dbReference type="Pfam" id="PF09834"/>
    </source>
</evidence>
<feature type="domain" description="DUF2061" evidence="2">
    <location>
        <begin position="6"/>
        <end position="55"/>
    </location>
</feature>
<keyword evidence="1" id="KW-0812">Transmembrane</keyword>
<dbReference type="Pfam" id="PF09834">
    <property type="entry name" value="DUF2061"/>
    <property type="match status" value="1"/>
</dbReference>
<dbReference type="AlphaFoldDB" id="A0A8J2UJK1"/>
<evidence type="ECO:0000313" key="4">
    <source>
        <dbReference type="Proteomes" id="UP000620266"/>
    </source>
</evidence>
<protein>
    <recommendedName>
        <fullName evidence="2">DUF2061 domain-containing protein</fullName>
    </recommendedName>
</protein>